<dbReference type="SUPFAM" id="SSF55811">
    <property type="entry name" value="Nudix"/>
    <property type="match status" value="1"/>
</dbReference>
<dbReference type="Pfam" id="PF00293">
    <property type="entry name" value="NUDIX"/>
    <property type="match status" value="1"/>
</dbReference>
<evidence type="ECO:0000259" key="1">
    <source>
        <dbReference type="PROSITE" id="PS51462"/>
    </source>
</evidence>
<dbReference type="InterPro" id="IPR015797">
    <property type="entry name" value="NUDIX_hydrolase-like_dom_sf"/>
</dbReference>
<evidence type="ECO:0000313" key="3">
    <source>
        <dbReference type="Proteomes" id="UP000176850"/>
    </source>
</evidence>
<sequence>MDLIDKIAWIYLKDRKILSTRSKGKDVWYLPGGKREPGESDRETLIREIREELSVNLLPYTLQYLGIFKAQAHGKPEGVFVQMTCYTGEYEGDLVPSMEVEEIAWHDSTTNLSILSPVDKIILAHLKEKDLID</sequence>
<reference evidence="2 3" key="1">
    <citation type="journal article" date="2016" name="Nat. Commun.">
        <title>Thousands of microbial genomes shed light on interconnected biogeochemical processes in an aquifer system.</title>
        <authorList>
            <person name="Anantharaman K."/>
            <person name="Brown C.T."/>
            <person name="Hug L.A."/>
            <person name="Sharon I."/>
            <person name="Castelle C.J."/>
            <person name="Probst A.J."/>
            <person name="Thomas B.C."/>
            <person name="Singh A."/>
            <person name="Wilkins M.J."/>
            <person name="Karaoz U."/>
            <person name="Brodie E.L."/>
            <person name="Williams K.H."/>
            <person name="Hubbard S.S."/>
            <person name="Banfield J.F."/>
        </authorList>
    </citation>
    <scope>NUCLEOTIDE SEQUENCE [LARGE SCALE GENOMIC DNA]</scope>
</reference>
<organism evidence="2 3">
    <name type="scientific">Candidatus Roizmanbacteria bacterium RIFCSPHIGHO2_01_FULL_39_24</name>
    <dbReference type="NCBI Taxonomy" id="1802032"/>
    <lineage>
        <taxon>Bacteria</taxon>
        <taxon>Candidatus Roizmaniibacteriota</taxon>
    </lineage>
</organism>
<dbReference type="AlphaFoldDB" id="A0A1F7GKR1"/>
<dbReference type="PANTHER" id="PTHR43736">
    <property type="entry name" value="ADP-RIBOSE PYROPHOSPHATASE"/>
    <property type="match status" value="1"/>
</dbReference>
<dbReference type="Gene3D" id="3.90.79.10">
    <property type="entry name" value="Nucleoside Triphosphate Pyrophosphohydrolase"/>
    <property type="match status" value="1"/>
</dbReference>
<evidence type="ECO:0000313" key="2">
    <source>
        <dbReference type="EMBL" id="OGK19384.1"/>
    </source>
</evidence>
<dbReference type="PROSITE" id="PS51462">
    <property type="entry name" value="NUDIX"/>
    <property type="match status" value="1"/>
</dbReference>
<accession>A0A1F7GKR1</accession>
<name>A0A1F7GKR1_9BACT</name>
<dbReference type="Proteomes" id="UP000176850">
    <property type="component" value="Unassembled WGS sequence"/>
</dbReference>
<dbReference type="EMBL" id="MFZH01000012">
    <property type="protein sequence ID" value="OGK19384.1"/>
    <property type="molecule type" value="Genomic_DNA"/>
</dbReference>
<gene>
    <name evidence="2" type="ORF">A2799_02600</name>
</gene>
<comment type="caution">
    <text evidence="2">The sequence shown here is derived from an EMBL/GenBank/DDBJ whole genome shotgun (WGS) entry which is preliminary data.</text>
</comment>
<dbReference type="InterPro" id="IPR000086">
    <property type="entry name" value="NUDIX_hydrolase_dom"/>
</dbReference>
<feature type="domain" description="Nudix hydrolase" evidence="1">
    <location>
        <begin position="1"/>
        <end position="128"/>
    </location>
</feature>
<proteinExistence type="predicted"/>
<dbReference type="PANTHER" id="PTHR43736:SF1">
    <property type="entry name" value="DIHYDRONEOPTERIN TRIPHOSPHATE DIPHOSPHATASE"/>
    <property type="match status" value="1"/>
</dbReference>
<protein>
    <submittedName>
        <fullName evidence="2">DNA mismatch repair protein MutT</fullName>
    </submittedName>
</protein>
<dbReference type="CDD" id="cd04690">
    <property type="entry name" value="NUDIX_Hydrolase"/>
    <property type="match status" value="1"/>
</dbReference>